<comment type="caution">
    <text evidence="1">The sequence shown here is derived from an EMBL/GenBank/DDBJ whole genome shotgun (WGS) entry which is preliminary data.</text>
</comment>
<dbReference type="Proteomes" id="UP000191905">
    <property type="component" value="Unassembled WGS sequence"/>
</dbReference>
<dbReference type="OrthoDB" id="7916639at2"/>
<dbReference type="RefSeq" id="WP_080919697.1">
    <property type="nucleotide sequence ID" value="NZ_MDET01000014.1"/>
</dbReference>
<dbReference type="InterPro" id="IPR036626">
    <property type="entry name" value="GpW_sf"/>
</dbReference>
<evidence type="ECO:0008006" key="3">
    <source>
        <dbReference type="Google" id="ProtNLM"/>
    </source>
</evidence>
<keyword evidence="2" id="KW-1185">Reference proteome</keyword>
<name>A0A1V8RRH9_9HYPH</name>
<dbReference type="InterPro" id="IPR004174">
    <property type="entry name" value="GpW"/>
</dbReference>
<reference evidence="1 2" key="1">
    <citation type="journal article" date="2016" name="Int. J. Syst. Evol. Microbiol.">
        <title>Pseudaminobacter manganicus sp. nov., isolated from sludge of a manganese mine.</title>
        <authorList>
            <person name="Li J."/>
            <person name="Huang J."/>
            <person name="Liao S."/>
            <person name="Wang G."/>
        </authorList>
    </citation>
    <scope>NUCLEOTIDE SEQUENCE [LARGE SCALE GENOMIC DNA]</scope>
    <source>
        <strain evidence="1 2">JH-7</strain>
    </source>
</reference>
<gene>
    <name evidence="1" type="ORF">BFN67_17605</name>
</gene>
<evidence type="ECO:0000313" key="1">
    <source>
        <dbReference type="EMBL" id="OQM75589.1"/>
    </source>
</evidence>
<dbReference type="STRING" id="1873176.BFN67_17605"/>
<dbReference type="GO" id="GO:0019058">
    <property type="term" value="P:viral life cycle"/>
    <property type="evidence" value="ECO:0007669"/>
    <property type="project" value="InterPro"/>
</dbReference>
<dbReference type="Gene3D" id="3.30.1580.10">
    <property type="entry name" value="Head-to-tail joining protein W"/>
    <property type="match status" value="1"/>
</dbReference>
<organism evidence="1 2">
    <name type="scientific">Manganibacter manganicus</name>
    <dbReference type="NCBI Taxonomy" id="1873176"/>
    <lineage>
        <taxon>Bacteria</taxon>
        <taxon>Pseudomonadati</taxon>
        <taxon>Pseudomonadota</taxon>
        <taxon>Alphaproteobacteria</taxon>
        <taxon>Hyphomicrobiales</taxon>
        <taxon>Phyllobacteriaceae</taxon>
        <taxon>Manganibacter</taxon>
    </lineage>
</organism>
<accession>A0A1V8RRH9</accession>
<dbReference type="EMBL" id="MDET01000014">
    <property type="protein sequence ID" value="OQM75589.1"/>
    <property type="molecule type" value="Genomic_DNA"/>
</dbReference>
<proteinExistence type="predicted"/>
<dbReference type="Pfam" id="PF02831">
    <property type="entry name" value="gpW"/>
    <property type="match status" value="1"/>
</dbReference>
<dbReference type="AlphaFoldDB" id="A0A1V8RRH9"/>
<evidence type="ECO:0000313" key="2">
    <source>
        <dbReference type="Proteomes" id="UP000191905"/>
    </source>
</evidence>
<dbReference type="SUPFAM" id="SSF64210">
    <property type="entry name" value="Head-to-tail joining protein W, gpW"/>
    <property type="match status" value="1"/>
</dbReference>
<sequence length="75" mass="8219">MATTAELQSWLDEARIAYRALVMGKAAVEFRDSDGSSVRYTSANASRLLAYIKDLESQLSGCAAKARLPLRPIWG</sequence>
<protein>
    <recommendedName>
        <fullName evidence="3">Phage tail protein</fullName>
    </recommendedName>
</protein>